<dbReference type="PANTHER" id="PTHR34737:SF2">
    <property type="entry name" value="EF-HAND DOMAIN-CONTAINING PROTEIN"/>
    <property type="match status" value="1"/>
</dbReference>
<sequence>MRACWSCAAVACAVYSLCALPDASAYKAFQQKIPNGANVPGVSAVGHEQPNVGGANNDFGLDFIGAMFQWTKEFCEKDSDGDGQTNGQELGDPCCEFDFRKSKKVRWTEGVSHPGDSRFKADPALWEGIVCGGDAEPQEAVQAATKAVETAEPAEEQAVDDEEAKEKQEEVVVETEEEVLAAVRGGEAGSAGGGAPALFSSMVLSAGALCVVLVYLVVVRTGRRSSRLPIFRQQRRGPM</sequence>
<dbReference type="InterPro" id="IPR057626">
    <property type="entry name" value="S-S_Temptin"/>
</dbReference>
<feature type="domain" description="Temptin Cys/Cys disulfide" evidence="3">
    <location>
        <begin position="24"/>
        <end position="116"/>
    </location>
</feature>
<dbReference type="AlphaFoldDB" id="A0A8T1WT31"/>
<feature type="transmembrane region" description="Helical" evidence="1">
    <location>
        <begin position="197"/>
        <end position="218"/>
    </location>
</feature>
<evidence type="ECO:0000313" key="4">
    <source>
        <dbReference type="EMBL" id="KAG7397262.1"/>
    </source>
</evidence>
<gene>
    <name evidence="4" type="ORF">PHYBOEH_001074</name>
</gene>
<dbReference type="EMBL" id="JAGDFL010000120">
    <property type="protein sequence ID" value="KAG7397262.1"/>
    <property type="molecule type" value="Genomic_DNA"/>
</dbReference>
<feature type="signal peptide" evidence="2">
    <location>
        <begin position="1"/>
        <end position="25"/>
    </location>
</feature>
<feature type="chain" id="PRO_5035856154" description="Temptin Cys/Cys disulfide domain-containing protein" evidence="2">
    <location>
        <begin position="26"/>
        <end position="239"/>
    </location>
</feature>
<keyword evidence="1" id="KW-1133">Transmembrane helix</keyword>
<proteinExistence type="predicted"/>
<keyword evidence="1" id="KW-0812">Transmembrane</keyword>
<dbReference type="PANTHER" id="PTHR34737">
    <property type="entry name" value="EF-HAND DOMAIN-CONTAINING PROTEIN"/>
    <property type="match status" value="1"/>
</dbReference>
<dbReference type="OrthoDB" id="129121at2759"/>
<keyword evidence="5" id="KW-1185">Reference proteome</keyword>
<dbReference type="Pfam" id="PF24784">
    <property type="entry name" value="Temptin_C"/>
    <property type="match status" value="1"/>
</dbReference>
<reference evidence="4" key="1">
    <citation type="submission" date="2021-02" db="EMBL/GenBank/DDBJ databases">
        <authorList>
            <person name="Palmer J.M."/>
        </authorList>
    </citation>
    <scope>NUCLEOTIDE SEQUENCE</scope>
    <source>
        <strain evidence="4">SCRP23</strain>
    </source>
</reference>
<dbReference type="Proteomes" id="UP000693981">
    <property type="component" value="Unassembled WGS sequence"/>
</dbReference>
<keyword evidence="2" id="KW-0732">Signal</keyword>
<evidence type="ECO:0000259" key="3">
    <source>
        <dbReference type="Pfam" id="PF24784"/>
    </source>
</evidence>
<comment type="caution">
    <text evidence="4">The sequence shown here is derived from an EMBL/GenBank/DDBJ whole genome shotgun (WGS) entry which is preliminary data.</text>
</comment>
<evidence type="ECO:0000256" key="2">
    <source>
        <dbReference type="SAM" id="SignalP"/>
    </source>
</evidence>
<accession>A0A8T1WT31</accession>
<name>A0A8T1WT31_9STRA</name>
<organism evidence="4 5">
    <name type="scientific">Phytophthora boehmeriae</name>
    <dbReference type="NCBI Taxonomy" id="109152"/>
    <lineage>
        <taxon>Eukaryota</taxon>
        <taxon>Sar</taxon>
        <taxon>Stramenopiles</taxon>
        <taxon>Oomycota</taxon>
        <taxon>Peronosporomycetes</taxon>
        <taxon>Peronosporales</taxon>
        <taxon>Peronosporaceae</taxon>
        <taxon>Phytophthora</taxon>
    </lineage>
</organism>
<keyword evidence="1" id="KW-0472">Membrane</keyword>
<protein>
    <recommendedName>
        <fullName evidence="3">Temptin Cys/Cys disulfide domain-containing protein</fullName>
    </recommendedName>
</protein>
<dbReference type="InterPro" id="IPR055313">
    <property type="entry name" value="Temptin-like"/>
</dbReference>
<evidence type="ECO:0000256" key="1">
    <source>
        <dbReference type="SAM" id="Phobius"/>
    </source>
</evidence>
<evidence type="ECO:0000313" key="5">
    <source>
        <dbReference type="Proteomes" id="UP000693981"/>
    </source>
</evidence>